<gene>
    <name evidence="1" type="ORF">GIB67_014662</name>
</gene>
<reference evidence="1 2" key="1">
    <citation type="journal article" date="2020" name="IScience">
        <title>Genome Sequencing of the Endangered Kingdonia uniflora (Circaeasteraceae, Ranunculales) Reveals Potential Mechanisms of Evolutionary Specialization.</title>
        <authorList>
            <person name="Sun Y."/>
            <person name="Deng T."/>
            <person name="Zhang A."/>
            <person name="Moore M.J."/>
            <person name="Landis J.B."/>
            <person name="Lin N."/>
            <person name="Zhang H."/>
            <person name="Zhang X."/>
            <person name="Huang J."/>
            <person name="Zhang X."/>
            <person name="Sun H."/>
            <person name="Wang H."/>
        </authorList>
    </citation>
    <scope>NUCLEOTIDE SEQUENCE [LARGE SCALE GENOMIC DNA]</scope>
    <source>
        <strain evidence="1">TB1705</strain>
        <tissue evidence="1">Leaf</tissue>
    </source>
</reference>
<sequence length="94" mass="10945">MPFGSSLLTSGDYSDIDVNGKRVSHIKNRSKRWIKAYNCNQQDIYSNCGKVGHKKEDCRSIKKRRSVKRRSDKPYNMIHGTRDRSCWLSYGVCK</sequence>
<dbReference type="EMBL" id="JACGCM010001899">
    <property type="protein sequence ID" value="KAF6147523.1"/>
    <property type="molecule type" value="Genomic_DNA"/>
</dbReference>
<keyword evidence="2" id="KW-1185">Reference proteome</keyword>
<dbReference type="Proteomes" id="UP000541444">
    <property type="component" value="Unassembled WGS sequence"/>
</dbReference>
<organism evidence="1 2">
    <name type="scientific">Kingdonia uniflora</name>
    <dbReference type="NCBI Taxonomy" id="39325"/>
    <lineage>
        <taxon>Eukaryota</taxon>
        <taxon>Viridiplantae</taxon>
        <taxon>Streptophyta</taxon>
        <taxon>Embryophyta</taxon>
        <taxon>Tracheophyta</taxon>
        <taxon>Spermatophyta</taxon>
        <taxon>Magnoliopsida</taxon>
        <taxon>Ranunculales</taxon>
        <taxon>Circaeasteraceae</taxon>
        <taxon>Kingdonia</taxon>
    </lineage>
</organism>
<accession>A0A7J7LY33</accession>
<evidence type="ECO:0000313" key="2">
    <source>
        <dbReference type="Proteomes" id="UP000541444"/>
    </source>
</evidence>
<evidence type="ECO:0000313" key="1">
    <source>
        <dbReference type="EMBL" id="KAF6147523.1"/>
    </source>
</evidence>
<comment type="caution">
    <text evidence="1">The sequence shown here is derived from an EMBL/GenBank/DDBJ whole genome shotgun (WGS) entry which is preliminary data.</text>
</comment>
<dbReference type="AlphaFoldDB" id="A0A7J7LY33"/>
<protein>
    <submittedName>
        <fullName evidence="1">Uncharacterized protein</fullName>
    </submittedName>
</protein>
<name>A0A7J7LY33_9MAGN</name>
<proteinExistence type="predicted"/>